<dbReference type="GO" id="GO:0005840">
    <property type="term" value="C:ribosome"/>
    <property type="evidence" value="ECO:0007669"/>
    <property type="project" value="UniProtKB-KW"/>
</dbReference>
<dbReference type="AlphaFoldDB" id="A0A212T0X2"/>
<feature type="domain" description="S1 motif" evidence="8">
    <location>
        <begin position="292"/>
        <end position="361"/>
    </location>
</feature>
<dbReference type="FunFam" id="2.40.50.140:FF:000035">
    <property type="entry name" value="30S ribosomal protein S1"/>
    <property type="match status" value="1"/>
</dbReference>
<dbReference type="NCBIfam" id="NF005208">
    <property type="entry name" value="PRK06676.1"/>
    <property type="match status" value="1"/>
</dbReference>
<reference evidence="9 10" key="1">
    <citation type="submission" date="2017-06" db="EMBL/GenBank/DDBJ databases">
        <authorList>
            <person name="Kim H.J."/>
            <person name="Triplett B.A."/>
        </authorList>
    </citation>
    <scope>NUCLEOTIDE SEQUENCE [LARGE SCALE GENOMIC DNA]</scope>
    <source>
        <strain evidence="9 10">DSM 22179</strain>
    </source>
</reference>
<feature type="domain" description="S1 motif" evidence="8">
    <location>
        <begin position="207"/>
        <end position="275"/>
    </location>
</feature>
<evidence type="ECO:0000256" key="1">
    <source>
        <dbReference type="ARBA" id="ARBA00006767"/>
    </source>
</evidence>
<dbReference type="FunFam" id="2.40.50.140:FF:000031">
    <property type="entry name" value="30S ribosomal protein S1"/>
    <property type="match status" value="1"/>
</dbReference>
<dbReference type="InterPro" id="IPR012340">
    <property type="entry name" value="NA-bd_OB-fold"/>
</dbReference>
<dbReference type="GO" id="GO:0003729">
    <property type="term" value="F:mRNA binding"/>
    <property type="evidence" value="ECO:0007669"/>
    <property type="project" value="TreeGrafter"/>
</dbReference>
<dbReference type="PANTHER" id="PTHR10724">
    <property type="entry name" value="30S RIBOSOMAL PROTEIN S1"/>
    <property type="match status" value="1"/>
</dbReference>
<evidence type="ECO:0000256" key="4">
    <source>
        <dbReference type="ARBA" id="ARBA00023274"/>
    </source>
</evidence>
<dbReference type="FunFam" id="2.40.50.140:FF:000039">
    <property type="entry name" value="30S ribosomal protein S1"/>
    <property type="match status" value="1"/>
</dbReference>
<evidence type="ECO:0000313" key="9">
    <source>
        <dbReference type="EMBL" id="SNC59424.1"/>
    </source>
</evidence>
<feature type="compositionally biased region" description="Gly residues" evidence="7">
    <location>
        <begin position="462"/>
        <end position="473"/>
    </location>
</feature>
<dbReference type="InterPro" id="IPR003029">
    <property type="entry name" value="S1_domain"/>
</dbReference>
<keyword evidence="2" id="KW-0694">RNA-binding</keyword>
<dbReference type="EMBL" id="FYEZ01000001">
    <property type="protein sequence ID" value="SNC59424.1"/>
    <property type="molecule type" value="Genomic_DNA"/>
</dbReference>
<feature type="domain" description="S1 motif" evidence="8">
    <location>
        <begin position="34"/>
        <end position="103"/>
    </location>
</feature>
<dbReference type="GO" id="GO:0006412">
    <property type="term" value="P:translation"/>
    <property type="evidence" value="ECO:0007669"/>
    <property type="project" value="TreeGrafter"/>
</dbReference>
<dbReference type="InterPro" id="IPR035104">
    <property type="entry name" value="Ribosomal_protein_S1-like"/>
</dbReference>
<gene>
    <name evidence="9" type="ORF">SAMN05445756_0063</name>
</gene>
<dbReference type="PROSITE" id="PS50126">
    <property type="entry name" value="S1"/>
    <property type="match status" value="4"/>
</dbReference>
<dbReference type="SMART" id="SM00316">
    <property type="entry name" value="S1"/>
    <property type="match status" value="4"/>
</dbReference>
<dbReference type="GO" id="GO:1990904">
    <property type="term" value="C:ribonucleoprotein complex"/>
    <property type="evidence" value="ECO:0007669"/>
    <property type="project" value="UniProtKB-KW"/>
</dbReference>
<dbReference type="FunFam" id="2.40.50.140:FF:000013">
    <property type="entry name" value="30S ribosomal protein S1"/>
    <property type="match status" value="1"/>
</dbReference>
<dbReference type="OrthoDB" id="9804077at2"/>
<dbReference type="Gene3D" id="2.40.50.140">
    <property type="entry name" value="Nucleic acid-binding proteins"/>
    <property type="match status" value="4"/>
</dbReference>
<evidence type="ECO:0000256" key="5">
    <source>
        <dbReference type="ARBA" id="ARBA00035293"/>
    </source>
</evidence>
<dbReference type="GO" id="GO:0003735">
    <property type="term" value="F:structural constituent of ribosome"/>
    <property type="evidence" value="ECO:0007669"/>
    <property type="project" value="TreeGrafter"/>
</dbReference>
<feature type="domain" description="S1 motif" evidence="8">
    <location>
        <begin position="121"/>
        <end position="186"/>
    </location>
</feature>
<feature type="region of interest" description="Disordered" evidence="7">
    <location>
        <begin position="432"/>
        <end position="492"/>
    </location>
</feature>
<evidence type="ECO:0000256" key="3">
    <source>
        <dbReference type="ARBA" id="ARBA00022980"/>
    </source>
</evidence>
<dbReference type="CDD" id="cd05688">
    <property type="entry name" value="S1_RPS1_repeat_ec3"/>
    <property type="match status" value="1"/>
</dbReference>
<dbReference type="SUPFAM" id="SSF50249">
    <property type="entry name" value="Nucleic acid-binding proteins"/>
    <property type="match status" value="4"/>
</dbReference>
<proteinExistence type="inferred from homology"/>
<dbReference type="Pfam" id="PF00575">
    <property type="entry name" value="S1"/>
    <property type="match status" value="4"/>
</dbReference>
<protein>
    <recommendedName>
        <fullName evidence="5">Small ribosomal subunit protein bS1</fullName>
    </recommendedName>
    <alternativeName>
        <fullName evidence="6">30S ribosomal protein S1</fullName>
    </alternativeName>
</protein>
<dbReference type="PRINTS" id="PR00681">
    <property type="entry name" value="RIBOSOMALS1"/>
</dbReference>
<feature type="compositionally biased region" description="Low complexity" evidence="7">
    <location>
        <begin position="442"/>
        <end position="461"/>
    </location>
</feature>
<dbReference type="InterPro" id="IPR050437">
    <property type="entry name" value="Ribos_protein_bS1-like"/>
</dbReference>
<organism evidence="9 10">
    <name type="scientific">Kytococcus aerolatus</name>
    <dbReference type="NCBI Taxonomy" id="592308"/>
    <lineage>
        <taxon>Bacteria</taxon>
        <taxon>Bacillati</taxon>
        <taxon>Actinomycetota</taxon>
        <taxon>Actinomycetes</taxon>
        <taxon>Micrococcales</taxon>
        <taxon>Kytococcaceae</taxon>
        <taxon>Kytococcus</taxon>
    </lineage>
</organism>
<evidence type="ECO:0000259" key="8">
    <source>
        <dbReference type="PROSITE" id="PS50126"/>
    </source>
</evidence>
<keyword evidence="3 9" id="KW-0689">Ribosomal protein</keyword>
<accession>A0A212T0X2</accession>
<keyword evidence="4" id="KW-0687">Ribonucleoprotein</keyword>
<evidence type="ECO:0000256" key="6">
    <source>
        <dbReference type="ARBA" id="ARBA00035517"/>
    </source>
</evidence>
<dbReference type="CDD" id="cd04465">
    <property type="entry name" value="S1_RPS1_repeat_ec2_hs2"/>
    <property type="match status" value="1"/>
</dbReference>
<evidence type="ECO:0000313" key="10">
    <source>
        <dbReference type="Proteomes" id="UP000198122"/>
    </source>
</evidence>
<evidence type="ECO:0000256" key="2">
    <source>
        <dbReference type="ARBA" id="ARBA00022884"/>
    </source>
</evidence>
<dbReference type="CDD" id="cd05687">
    <property type="entry name" value="S1_RPS1_repeat_ec1_hs1"/>
    <property type="match status" value="1"/>
</dbReference>
<dbReference type="Proteomes" id="UP000198122">
    <property type="component" value="Unassembled WGS sequence"/>
</dbReference>
<dbReference type="NCBIfam" id="NF005911">
    <property type="entry name" value="PRK07899.1"/>
    <property type="match status" value="1"/>
</dbReference>
<comment type="similarity">
    <text evidence="1">Belongs to the bacterial ribosomal protein bS1 family.</text>
</comment>
<dbReference type="PANTHER" id="PTHR10724:SF7">
    <property type="entry name" value="SMALL RIBOSOMAL SUBUNIT PROTEIN BS1C"/>
    <property type="match status" value="1"/>
</dbReference>
<name>A0A212T0X2_9MICO</name>
<keyword evidence="10" id="KW-1185">Reference proteome</keyword>
<dbReference type="RefSeq" id="WP_088817125.1">
    <property type="nucleotide sequence ID" value="NZ_FYEZ01000001.1"/>
</dbReference>
<sequence length="492" mass="54034">MTSTPNAAPAVADFASQEELLAAIDATMKNFDDGDIVEGQIVKVDRDEVLLDIGYKTEGVIPSRELSIKHDIDPDEIVEVGDTVEALVLQKEDKEGRLILSKKRAQYERAWGTIEQIKEDDGVVTGTVIEVVKGGLIVDIGLRGFLPASLVEMRRVRDLDPYVGQEIEAKIIELDKNRNNVVLSRRAWLEQTQSEVRTSFLKELQRGQVRPGVVSSIVNFGAFVDLGGVDGLVHVSELSWKHIDHPGEVVEVGQEVTVEVLDVDMDRERVSLSLKATQEDPWQLFARTHAIGQIVPGKVTKLVPFGAFVRVEDGIEGLVHISELAERHVELPDQAVSVGQEVFVRVIDIDLERRRISLSLKQANQVGTEIEDFDPTLYGMAAEYDEQGNYKYPEGFDPETNEWLEGYEQQREAWEKEYAEAHARWEAHRAQIEKAAAEDAEAAAAPAAATTYSSGGPADDQQGGGDSSTGAGEGTLASDEALAALREKLTGA</sequence>
<evidence type="ECO:0000256" key="7">
    <source>
        <dbReference type="SAM" id="MobiDB-lite"/>
    </source>
</evidence>